<dbReference type="InterPro" id="IPR000873">
    <property type="entry name" value="AMP-dep_synth/lig_dom"/>
</dbReference>
<evidence type="ECO:0000256" key="1">
    <source>
        <dbReference type="ARBA" id="ARBA00006432"/>
    </source>
</evidence>
<dbReference type="Proteomes" id="UP000546257">
    <property type="component" value="Unassembled WGS sequence"/>
</dbReference>
<keyword evidence="2 7" id="KW-0436">Ligase</keyword>
<dbReference type="Gene3D" id="3.40.50.12780">
    <property type="entry name" value="N-terminal domain of ligase-like"/>
    <property type="match status" value="1"/>
</dbReference>
<dbReference type="InterPro" id="IPR025110">
    <property type="entry name" value="AMP-bd_C"/>
</dbReference>
<feature type="domain" description="AMP-dependent synthetase/ligase" evidence="5">
    <location>
        <begin position="13"/>
        <end position="383"/>
    </location>
</feature>
<evidence type="ECO:0000256" key="2">
    <source>
        <dbReference type="ARBA" id="ARBA00022598"/>
    </source>
</evidence>
<dbReference type="Gene3D" id="3.30.300.30">
    <property type="match status" value="1"/>
</dbReference>
<dbReference type="PANTHER" id="PTHR43859:SF4">
    <property type="entry name" value="BUTANOATE--COA LIGASE AAE1-RELATED"/>
    <property type="match status" value="1"/>
</dbReference>
<protein>
    <submittedName>
        <fullName evidence="7">Long-chain-fatty-acid--CoA ligase</fullName>
    </submittedName>
</protein>
<proteinExistence type="inferred from homology"/>
<name>A0A7J9SF63_9EURY</name>
<dbReference type="PROSITE" id="PS00455">
    <property type="entry name" value="AMP_BINDING"/>
    <property type="match status" value="1"/>
</dbReference>
<keyword evidence="3" id="KW-0276">Fatty acid metabolism</keyword>
<dbReference type="GO" id="GO:0016874">
    <property type="term" value="F:ligase activity"/>
    <property type="evidence" value="ECO:0007669"/>
    <property type="project" value="UniProtKB-KW"/>
</dbReference>
<dbReference type="Pfam" id="PF13193">
    <property type="entry name" value="AMP-binding_C"/>
    <property type="match status" value="1"/>
</dbReference>
<dbReference type="FunFam" id="3.30.300.30:FF:000008">
    <property type="entry name" value="2,3-dihydroxybenzoate-AMP ligase"/>
    <property type="match status" value="1"/>
</dbReference>
<dbReference type="SUPFAM" id="SSF56801">
    <property type="entry name" value="Acetyl-CoA synthetase-like"/>
    <property type="match status" value="1"/>
</dbReference>
<evidence type="ECO:0000313" key="7">
    <source>
        <dbReference type="EMBL" id="MBB6645605.1"/>
    </source>
</evidence>
<reference evidence="7 8" key="1">
    <citation type="submission" date="2020-08" db="EMBL/GenBank/DDBJ databases">
        <authorList>
            <person name="Seo M.-J."/>
        </authorList>
    </citation>
    <scope>NUCLEOTIDE SEQUENCE [LARGE SCALE GENOMIC DNA]</scope>
    <source>
        <strain evidence="7 8">MBLA0160</strain>
    </source>
</reference>
<gene>
    <name evidence="7" type="ORF">H5V44_04730</name>
</gene>
<evidence type="ECO:0000259" key="6">
    <source>
        <dbReference type="Pfam" id="PF13193"/>
    </source>
</evidence>
<dbReference type="NCBIfam" id="NF004837">
    <property type="entry name" value="PRK06187.1"/>
    <property type="match status" value="1"/>
</dbReference>
<evidence type="ECO:0000256" key="3">
    <source>
        <dbReference type="ARBA" id="ARBA00022832"/>
    </source>
</evidence>
<dbReference type="EMBL" id="JACKXD010000001">
    <property type="protein sequence ID" value="MBB6645605.1"/>
    <property type="molecule type" value="Genomic_DNA"/>
</dbReference>
<sequence length="526" mass="58296">MHRPMTTLDFLDRGVDVYGDAVGVVAHDGTEYTYAEFGERVDRAAAALSQLGISTGDRVALLSPNTHWFLETLFAINALGAVSAPLNYRLIAEDYEYILGDCEARAVVADFEYADKIETIRDRIPAEEFVANPADRVDGEWHDYESLLSAADPEAVERPDISEDDPATINYTSGTTGDPKGVVRTHRTEHWHALITTHHTEVADDDAYLWTLPMFHVNGWGYPYVITGVGGTHICQRHFDAGGAFERIHGRDVTYLCGAPTVLNRMIDFYESHDIAATGDKPVRIATAASPPPEATIRTVEDELGWDILHVYGLTETGPLITTSNSPRRIESDGRFTIKTRQGHAMLGTELRVVDEDGEDVPPDDETMGEIVVRGNQVMDRYWNKPERTREAFSGRVEGWFHTGDFATIDERGMVGIKDRKKDVIISGGENISSVEIEDALYDHPEIERVAVIGVPHEKWGETPKAIVVPAAGADLTEEGVIEFARDNLAHFKCPTVVEFVDDLPETSTGKIRKVELRESHGDPVE</sequence>
<dbReference type="PANTHER" id="PTHR43859">
    <property type="entry name" value="ACYL-ACTIVATING ENZYME"/>
    <property type="match status" value="1"/>
</dbReference>
<dbReference type="Pfam" id="PF00501">
    <property type="entry name" value="AMP-binding"/>
    <property type="match status" value="1"/>
</dbReference>
<dbReference type="InterPro" id="IPR020845">
    <property type="entry name" value="AMP-binding_CS"/>
</dbReference>
<feature type="domain" description="AMP-binding enzyme C-terminal" evidence="6">
    <location>
        <begin position="436"/>
        <end position="511"/>
    </location>
</feature>
<dbReference type="InterPro" id="IPR045851">
    <property type="entry name" value="AMP-bd_C_sf"/>
</dbReference>
<dbReference type="GO" id="GO:0006631">
    <property type="term" value="P:fatty acid metabolic process"/>
    <property type="evidence" value="ECO:0007669"/>
    <property type="project" value="UniProtKB-KW"/>
</dbReference>
<keyword evidence="8" id="KW-1185">Reference proteome</keyword>
<dbReference type="InterPro" id="IPR042099">
    <property type="entry name" value="ANL_N_sf"/>
</dbReference>
<accession>A0A7J9SF63</accession>
<evidence type="ECO:0000259" key="5">
    <source>
        <dbReference type="Pfam" id="PF00501"/>
    </source>
</evidence>
<keyword evidence="4" id="KW-0443">Lipid metabolism</keyword>
<comment type="caution">
    <text evidence="7">The sequence shown here is derived from an EMBL/GenBank/DDBJ whole genome shotgun (WGS) entry which is preliminary data.</text>
</comment>
<evidence type="ECO:0000313" key="8">
    <source>
        <dbReference type="Proteomes" id="UP000546257"/>
    </source>
</evidence>
<comment type="similarity">
    <text evidence="1">Belongs to the ATP-dependent AMP-binding enzyme family.</text>
</comment>
<dbReference type="AlphaFoldDB" id="A0A7J9SF63"/>
<dbReference type="RefSeq" id="WP_185191946.1">
    <property type="nucleotide sequence ID" value="NZ_JACKXD010000001.1"/>
</dbReference>
<evidence type="ECO:0000256" key="4">
    <source>
        <dbReference type="ARBA" id="ARBA00023098"/>
    </source>
</evidence>
<organism evidence="7 8">
    <name type="scientific">Halobellus ruber</name>
    <dbReference type="NCBI Taxonomy" id="2761102"/>
    <lineage>
        <taxon>Archaea</taxon>
        <taxon>Methanobacteriati</taxon>
        <taxon>Methanobacteriota</taxon>
        <taxon>Stenosarchaea group</taxon>
        <taxon>Halobacteria</taxon>
        <taxon>Halobacteriales</taxon>
        <taxon>Haloferacaceae</taxon>
        <taxon>Halobellus</taxon>
    </lineage>
</organism>